<gene>
    <name evidence="1" type="ORF">DPMN_004205</name>
</gene>
<dbReference type="Proteomes" id="UP000828390">
    <property type="component" value="Unassembled WGS sequence"/>
</dbReference>
<dbReference type="EMBL" id="JAIWYP010000001">
    <property type="protein sequence ID" value="KAH3880294.1"/>
    <property type="molecule type" value="Genomic_DNA"/>
</dbReference>
<protein>
    <submittedName>
        <fullName evidence="1">Uncharacterized protein</fullName>
    </submittedName>
</protein>
<dbReference type="AlphaFoldDB" id="A0A9D4MQV9"/>
<reference evidence="1" key="1">
    <citation type="journal article" date="2019" name="bioRxiv">
        <title>The Genome of the Zebra Mussel, Dreissena polymorpha: A Resource for Invasive Species Research.</title>
        <authorList>
            <person name="McCartney M.A."/>
            <person name="Auch B."/>
            <person name="Kono T."/>
            <person name="Mallez S."/>
            <person name="Zhang Y."/>
            <person name="Obille A."/>
            <person name="Becker A."/>
            <person name="Abrahante J.E."/>
            <person name="Garbe J."/>
            <person name="Badalamenti J.P."/>
            <person name="Herman A."/>
            <person name="Mangelson H."/>
            <person name="Liachko I."/>
            <person name="Sullivan S."/>
            <person name="Sone E.D."/>
            <person name="Koren S."/>
            <person name="Silverstein K.A.T."/>
            <person name="Beckman K.B."/>
            <person name="Gohl D.M."/>
        </authorList>
    </citation>
    <scope>NUCLEOTIDE SEQUENCE</scope>
    <source>
        <strain evidence="1">Duluth1</strain>
        <tissue evidence="1">Whole animal</tissue>
    </source>
</reference>
<comment type="caution">
    <text evidence="1">The sequence shown here is derived from an EMBL/GenBank/DDBJ whole genome shotgun (WGS) entry which is preliminary data.</text>
</comment>
<organism evidence="1 2">
    <name type="scientific">Dreissena polymorpha</name>
    <name type="common">Zebra mussel</name>
    <name type="synonym">Mytilus polymorpha</name>
    <dbReference type="NCBI Taxonomy" id="45954"/>
    <lineage>
        <taxon>Eukaryota</taxon>
        <taxon>Metazoa</taxon>
        <taxon>Spiralia</taxon>
        <taxon>Lophotrochozoa</taxon>
        <taxon>Mollusca</taxon>
        <taxon>Bivalvia</taxon>
        <taxon>Autobranchia</taxon>
        <taxon>Heteroconchia</taxon>
        <taxon>Euheterodonta</taxon>
        <taxon>Imparidentia</taxon>
        <taxon>Neoheterodontei</taxon>
        <taxon>Myida</taxon>
        <taxon>Dreissenoidea</taxon>
        <taxon>Dreissenidae</taxon>
        <taxon>Dreissena</taxon>
    </lineage>
</organism>
<reference evidence="1" key="2">
    <citation type="submission" date="2020-11" db="EMBL/GenBank/DDBJ databases">
        <authorList>
            <person name="McCartney M.A."/>
            <person name="Auch B."/>
            <person name="Kono T."/>
            <person name="Mallez S."/>
            <person name="Becker A."/>
            <person name="Gohl D.M."/>
            <person name="Silverstein K.A.T."/>
            <person name="Koren S."/>
            <person name="Bechman K.B."/>
            <person name="Herman A."/>
            <person name="Abrahante J.E."/>
            <person name="Garbe J."/>
        </authorList>
    </citation>
    <scope>NUCLEOTIDE SEQUENCE</scope>
    <source>
        <strain evidence="1">Duluth1</strain>
        <tissue evidence="1">Whole animal</tissue>
    </source>
</reference>
<sequence length="104" mass="11527">MPVQERHPYAISITSDSIPDTLNALDNICLSELFMEPSTNQWEASEPRRSLLTNGTVHEAFQQQYLEKCRRASGLALQSLEINSQTPGIISVTILACHPSNTSI</sequence>
<accession>A0A9D4MQV9</accession>
<keyword evidence="2" id="KW-1185">Reference proteome</keyword>
<proteinExistence type="predicted"/>
<name>A0A9D4MQV9_DREPO</name>
<evidence type="ECO:0000313" key="1">
    <source>
        <dbReference type="EMBL" id="KAH3880294.1"/>
    </source>
</evidence>
<evidence type="ECO:0000313" key="2">
    <source>
        <dbReference type="Proteomes" id="UP000828390"/>
    </source>
</evidence>